<evidence type="ECO:0000313" key="2">
    <source>
        <dbReference type="Proteomes" id="UP000219336"/>
    </source>
</evidence>
<keyword evidence="2" id="KW-1185">Reference proteome</keyword>
<evidence type="ECO:0000313" key="1">
    <source>
        <dbReference type="EMBL" id="SNX47726.1"/>
    </source>
</evidence>
<name>A0A240EGP6_9VIBR</name>
<protein>
    <submittedName>
        <fullName evidence="1">Uncharacterized protein</fullName>
    </submittedName>
</protein>
<reference evidence="2" key="1">
    <citation type="submission" date="2016-06" db="EMBL/GenBank/DDBJ databases">
        <authorList>
            <person name="Rodrigo-Torres L."/>
            <person name="Arahal R.D."/>
            <person name="Lucena T."/>
        </authorList>
    </citation>
    <scope>NUCLEOTIDE SEQUENCE [LARGE SCALE GENOMIC DNA]</scope>
    <source>
        <strain evidence="2">CECT8203</strain>
    </source>
</reference>
<organism evidence="1 2">
    <name type="scientific">Vibrio thalassae</name>
    <dbReference type="NCBI Taxonomy" id="1243014"/>
    <lineage>
        <taxon>Bacteria</taxon>
        <taxon>Pseudomonadati</taxon>
        <taxon>Pseudomonadota</taxon>
        <taxon>Gammaproteobacteria</taxon>
        <taxon>Vibrionales</taxon>
        <taxon>Vibrionaceae</taxon>
        <taxon>Vibrio</taxon>
    </lineage>
</organism>
<sequence>MKTPGGNILGTELTEKQSQLISLLGSKTNLKRIIKTMPEPHYSKLRKVMLEAISDTDSERAEAELQKQHNIALIESAVTQLREQGVPSELIAQQLSSTT</sequence>
<gene>
    <name evidence="1" type="ORF">VTH8203_01341</name>
</gene>
<accession>A0A240EGP6</accession>
<dbReference type="Proteomes" id="UP000219336">
    <property type="component" value="Unassembled WGS sequence"/>
</dbReference>
<dbReference type="AlphaFoldDB" id="A0A240EGP6"/>
<dbReference type="EMBL" id="OANU01000012">
    <property type="protein sequence ID" value="SNX47726.1"/>
    <property type="molecule type" value="Genomic_DNA"/>
</dbReference>
<proteinExistence type="predicted"/>